<dbReference type="EMBL" id="BQKE01000001">
    <property type="protein sequence ID" value="GJM61573.1"/>
    <property type="molecule type" value="Genomic_DNA"/>
</dbReference>
<dbReference type="PROSITE" id="PS50283">
    <property type="entry name" value="NA_SOLUT_SYMP_3"/>
    <property type="match status" value="1"/>
</dbReference>
<comment type="caution">
    <text evidence="13">The sequence shown here is derived from an EMBL/GenBank/DDBJ whole genome shotgun (WGS) entry which is preliminary data.</text>
</comment>
<proteinExistence type="inferred from homology"/>
<feature type="transmembrane region" description="Helical" evidence="12">
    <location>
        <begin position="315"/>
        <end position="336"/>
    </location>
</feature>
<keyword evidence="4" id="KW-1003">Cell membrane</keyword>
<evidence type="ECO:0000256" key="10">
    <source>
        <dbReference type="ARBA" id="ARBA00023201"/>
    </source>
</evidence>
<reference evidence="13 14" key="1">
    <citation type="submission" date="2021-12" db="EMBL/GenBank/DDBJ databases">
        <title>Genome sequencing of bacteria with rrn-lacking chromosome and rrn-plasmid.</title>
        <authorList>
            <person name="Anda M."/>
            <person name="Iwasaki W."/>
        </authorList>
    </citation>
    <scope>NUCLEOTIDE SEQUENCE [LARGE SCALE GENOMIC DNA]</scope>
    <source>
        <strain evidence="13 14">NBRC 15940</strain>
    </source>
</reference>
<feature type="transmembrane region" description="Helical" evidence="12">
    <location>
        <begin position="453"/>
        <end position="472"/>
    </location>
</feature>
<keyword evidence="3" id="KW-0813">Transport</keyword>
<evidence type="ECO:0000313" key="13">
    <source>
        <dbReference type="EMBL" id="GJM61573.1"/>
    </source>
</evidence>
<dbReference type="RefSeq" id="WP_338237100.1">
    <property type="nucleotide sequence ID" value="NZ_BQKE01000001.1"/>
</dbReference>
<dbReference type="AlphaFoldDB" id="A0AAN5AM66"/>
<comment type="subcellular location">
    <subcellularLocation>
        <location evidence="1">Cell membrane</location>
        <topology evidence="1">Multi-pass membrane protein</topology>
    </subcellularLocation>
</comment>
<protein>
    <submittedName>
        <fullName evidence="13">Sodium:solute symporter</fullName>
    </submittedName>
</protein>
<comment type="similarity">
    <text evidence="2 11">Belongs to the sodium:solute symporter (SSF) (TC 2.A.21) family.</text>
</comment>
<keyword evidence="9 12" id="KW-0472">Membrane</keyword>
<feature type="transmembrane region" description="Helical" evidence="12">
    <location>
        <begin position="152"/>
        <end position="170"/>
    </location>
</feature>
<feature type="transmembrane region" description="Helical" evidence="12">
    <location>
        <begin position="232"/>
        <end position="250"/>
    </location>
</feature>
<keyword evidence="10" id="KW-0739">Sodium transport</keyword>
<keyword evidence="5 12" id="KW-0812">Transmembrane</keyword>
<feature type="transmembrane region" description="Helical" evidence="12">
    <location>
        <begin position="271"/>
        <end position="295"/>
    </location>
</feature>
<feature type="transmembrane region" description="Helical" evidence="12">
    <location>
        <begin position="182"/>
        <end position="200"/>
    </location>
</feature>
<feature type="transmembrane region" description="Helical" evidence="12">
    <location>
        <begin position="6"/>
        <end position="23"/>
    </location>
</feature>
<feature type="transmembrane region" description="Helical" evidence="12">
    <location>
        <begin position="43"/>
        <end position="66"/>
    </location>
</feature>
<accession>A0AAN5AM66</accession>
<evidence type="ECO:0000256" key="9">
    <source>
        <dbReference type="ARBA" id="ARBA00023136"/>
    </source>
</evidence>
<feature type="transmembrane region" description="Helical" evidence="12">
    <location>
        <begin position="368"/>
        <end position="386"/>
    </location>
</feature>
<evidence type="ECO:0000256" key="1">
    <source>
        <dbReference type="ARBA" id="ARBA00004651"/>
    </source>
</evidence>
<keyword evidence="14" id="KW-1185">Reference proteome</keyword>
<evidence type="ECO:0000256" key="8">
    <source>
        <dbReference type="ARBA" id="ARBA00023065"/>
    </source>
</evidence>
<evidence type="ECO:0000256" key="11">
    <source>
        <dbReference type="RuleBase" id="RU362091"/>
    </source>
</evidence>
<dbReference type="Proteomes" id="UP001310022">
    <property type="component" value="Unassembled WGS sequence"/>
</dbReference>
<dbReference type="PANTHER" id="PTHR42985">
    <property type="entry name" value="SODIUM-COUPLED MONOCARBOXYLATE TRANSPORTER"/>
    <property type="match status" value="1"/>
</dbReference>
<evidence type="ECO:0000313" key="14">
    <source>
        <dbReference type="Proteomes" id="UP001310022"/>
    </source>
</evidence>
<evidence type="ECO:0000256" key="7">
    <source>
        <dbReference type="ARBA" id="ARBA00023053"/>
    </source>
</evidence>
<organism evidence="13 14">
    <name type="scientific">Persicobacter diffluens</name>
    <dbReference type="NCBI Taxonomy" id="981"/>
    <lineage>
        <taxon>Bacteria</taxon>
        <taxon>Pseudomonadati</taxon>
        <taxon>Bacteroidota</taxon>
        <taxon>Cytophagia</taxon>
        <taxon>Cytophagales</taxon>
        <taxon>Persicobacteraceae</taxon>
        <taxon>Persicobacter</taxon>
    </lineage>
</organism>
<dbReference type="PANTHER" id="PTHR42985:SF47">
    <property type="entry name" value="INTEGRAL MEMBRANE TRANSPORT PROTEIN"/>
    <property type="match status" value="1"/>
</dbReference>
<dbReference type="GO" id="GO:0015293">
    <property type="term" value="F:symporter activity"/>
    <property type="evidence" value="ECO:0007669"/>
    <property type="project" value="TreeGrafter"/>
</dbReference>
<evidence type="ECO:0000256" key="4">
    <source>
        <dbReference type="ARBA" id="ARBA00022475"/>
    </source>
</evidence>
<gene>
    <name evidence="13" type="ORF">PEDI_21250</name>
</gene>
<evidence type="ECO:0000256" key="12">
    <source>
        <dbReference type="SAM" id="Phobius"/>
    </source>
</evidence>
<feature type="transmembrane region" description="Helical" evidence="12">
    <location>
        <begin position="398"/>
        <end position="418"/>
    </location>
</feature>
<evidence type="ECO:0000256" key="5">
    <source>
        <dbReference type="ARBA" id="ARBA00022692"/>
    </source>
</evidence>
<dbReference type="InterPro" id="IPR038377">
    <property type="entry name" value="Na/Glc_symporter_sf"/>
</dbReference>
<feature type="transmembrane region" description="Helical" evidence="12">
    <location>
        <begin position="117"/>
        <end position="146"/>
    </location>
</feature>
<dbReference type="GO" id="GO:0005886">
    <property type="term" value="C:plasma membrane"/>
    <property type="evidence" value="ECO:0007669"/>
    <property type="project" value="UniProtKB-SubCell"/>
</dbReference>
<evidence type="ECO:0000256" key="2">
    <source>
        <dbReference type="ARBA" id="ARBA00006434"/>
    </source>
</evidence>
<dbReference type="GO" id="GO:0006814">
    <property type="term" value="P:sodium ion transport"/>
    <property type="evidence" value="ECO:0007669"/>
    <property type="project" value="UniProtKB-KW"/>
</dbReference>
<evidence type="ECO:0000256" key="3">
    <source>
        <dbReference type="ARBA" id="ARBA00022448"/>
    </source>
</evidence>
<dbReference type="InterPro" id="IPR001734">
    <property type="entry name" value="Na/solute_symporter"/>
</dbReference>
<dbReference type="Gene3D" id="1.20.1730.10">
    <property type="entry name" value="Sodium/glucose cotransporter"/>
    <property type="match status" value="1"/>
</dbReference>
<dbReference type="InterPro" id="IPR051163">
    <property type="entry name" value="Sodium:Solute_Symporter_SSF"/>
</dbReference>
<evidence type="ECO:0000256" key="6">
    <source>
        <dbReference type="ARBA" id="ARBA00022989"/>
    </source>
</evidence>
<sequence>MSTTIVFWVIAAYFLFLMLLSWVTGKSSDSQAFFSADRSSPWYLVAFGMVGASLSGVTFISVPGQVGGGGFAYLQFVLGNFVGYWIISQVLLPLYYKHDVVSIYELLRDRLGVYGHKTASVAFVVSQMIGASFRMFLAVMVLQMAFFQPIGIPFPLTVGIMILMIYAYTFRSGIKTIVWTDTLQTACMLISVLVAVWFIASDLNMSLPELWTAGSGEGFTQIFFWDWQAANFFPKQFIAGIFMTIVMTGLDQNMMQKNLTCRNLKEAQTNMRWFSVSFLLACAFFLFMGSCLFLFAEAKGIALPDRTDQLFPLLAMEHMPLFVGITFLLGIIAAAYSSADSSLTALTTSVCVDWFHQPKASKTFRTKVHIALAFTMWLVITGFAAISDESVVQAVFKVAGYTYGPLLGLFCYAFFLPTAGIYKKGIPIVGIVAPLLCYIISANSEQWLGGYRFGFELLILNGLISFLLLWGLRKKNGLVQA</sequence>
<feature type="transmembrane region" description="Helical" evidence="12">
    <location>
        <begin position="72"/>
        <end position="96"/>
    </location>
</feature>
<keyword evidence="7" id="KW-0915">Sodium</keyword>
<feature type="transmembrane region" description="Helical" evidence="12">
    <location>
        <begin position="425"/>
        <end position="441"/>
    </location>
</feature>
<keyword evidence="6 12" id="KW-1133">Transmembrane helix</keyword>
<name>A0AAN5AM66_9BACT</name>
<dbReference type="CDD" id="cd10326">
    <property type="entry name" value="SLC5sbd_NIS-like"/>
    <property type="match status" value="1"/>
</dbReference>
<keyword evidence="8" id="KW-0406">Ion transport</keyword>
<dbReference type="Pfam" id="PF00474">
    <property type="entry name" value="SSF"/>
    <property type="match status" value="1"/>
</dbReference>